<organism evidence="2 3">
    <name type="scientific">Littorina saxatilis</name>
    <dbReference type="NCBI Taxonomy" id="31220"/>
    <lineage>
        <taxon>Eukaryota</taxon>
        <taxon>Metazoa</taxon>
        <taxon>Spiralia</taxon>
        <taxon>Lophotrochozoa</taxon>
        <taxon>Mollusca</taxon>
        <taxon>Gastropoda</taxon>
        <taxon>Caenogastropoda</taxon>
        <taxon>Littorinimorpha</taxon>
        <taxon>Littorinoidea</taxon>
        <taxon>Littorinidae</taxon>
        <taxon>Littorina</taxon>
    </lineage>
</organism>
<name>A0AAN9BIU4_9CAEN</name>
<sequence>MRLVLFCLAVLSSNCAVVHGTGVAVNMTCPSRLVEEEVNSVTCIINTTEILNTRCVSPPSNVVFEIKGQVYPLCTSLYTSSCSTSPDLIDEGSCGCTEQTGDVQIYLFKFKGNAKDYRGTKLECTVCASIPEIKIPPTNCDSLKYGTGVAVNMTCPSRLVEEEVNSVTCRINTTEILNTRCVSPPSNVLFQVKGQVHPLCTSLYTSSCNVSPDLIDEGSCGCTEQTGDVKIYLFKFKGKAKDYNRTKLECTVCASIPRIKIPSTNCDSLEYGPKDVALAASSVDFKPT</sequence>
<evidence type="ECO:0000313" key="2">
    <source>
        <dbReference type="EMBL" id="KAK7105929.1"/>
    </source>
</evidence>
<proteinExistence type="predicted"/>
<keyword evidence="3" id="KW-1185">Reference proteome</keyword>
<gene>
    <name evidence="2" type="ORF">V1264_017248</name>
</gene>
<dbReference type="AlphaFoldDB" id="A0AAN9BIU4"/>
<evidence type="ECO:0000256" key="1">
    <source>
        <dbReference type="SAM" id="SignalP"/>
    </source>
</evidence>
<evidence type="ECO:0000313" key="3">
    <source>
        <dbReference type="Proteomes" id="UP001374579"/>
    </source>
</evidence>
<dbReference type="EMBL" id="JBAMIC010000007">
    <property type="protein sequence ID" value="KAK7105929.1"/>
    <property type="molecule type" value="Genomic_DNA"/>
</dbReference>
<dbReference type="Proteomes" id="UP001374579">
    <property type="component" value="Unassembled WGS sequence"/>
</dbReference>
<reference evidence="2 3" key="1">
    <citation type="submission" date="2024-02" db="EMBL/GenBank/DDBJ databases">
        <title>Chromosome-scale genome assembly of the rough periwinkle Littorina saxatilis.</title>
        <authorList>
            <person name="De Jode A."/>
            <person name="Faria R."/>
            <person name="Formenti G."/>
            <person name="Sims Y."/>
            <person name="Smith T.P."/>
            <person name="Tracey A."/>
            <person name="Wood J.M.D."/>
            <person name="Zagrodzka Z.B."/>
            <person name="Johannesson K."/>
            <person name="Butlin R.K."/>
            <person name="Leder E.H."/>
        </authorList>
    </citation>
    <scope>NUCLEOTIDE SEQUENCE [LARGE SCALE GENOMIC DNA]</scope>
    <source>
        <strain evidence="2">Snail1</strain>
        <tissue evidence="2">Muscle</tissue>
    </source>
</reference>
<accession>A0AAN9BIU4</accession>
<keyword evidence="1" id="KW-0732">Signal</keyword>
<feature type="signal peptide" evidence="1">
    <location>
        <begin position="1"/>
        <end position="20"/>
    </location>
</feature>
<feature type="chain" id="PRO_5043038874" evidence="1">
    <location>
        <begin position="21"/>
        <end position="288"/>
    </location>
</feature>
<protein>
    <submittedName>
        <fullName evidence="2">Uncharacterized protein</fullName>
    </submittedName>
</protein>
<comment type="caution">
    <text evidence="2">The sequence shown here is derived from an EMBL/GenBank/DDBJ whole genome shotgun (WGS) entry which is preliminary data.</text>
</comment>